<dbReference type="Proteomes" id="UP000191135">
    <property type="component" value="Chromosome"/>
</dbReference>
<dbReference type="SUPFAM" id="SSF53335">
    <property type="entry name" value="S-adenosyl-L-methionine-dependent methyltransferases"/>
    <property type="match status" value="1"/>
</dbReference>
<feature type="domain" description="Glycosyltransferase 2-like" evidence="2">
    <location>
        <begin position="800"/>
        <end position="967"/>
    </location>
</feature>
<feature type="coiled-coil region" evidence="1">
    <location>
        <begin position="315"/>
        <end position="356"/>
    </location>
</feature>
<dbReference type="PANTHER" id="PTHR43179">
    <property type="entry name" value="RHAMNOSYLTRANSFERASE WBBL"/>
    <property type="match status" value="1"/>
</dbReference>
<protein>
    <submittedName>
        <fullName evidence="4">Putative S-adenosylmethionine-dependent methyltransferase/MSMEI2290</fullName>
        <ecNumber evidence="4">2.1.1.-</ecNumber>
    </submittedName>
</protein>
<keyword evidence="1" id="KW-0175">Coiled coil</keyword>
<keyword evidence="4" id="KW-0808">Transferase</keyword>
<dbReference type="InterPro" id="IPR029063">
    <property type="entry name" value="SAM-dependent_MTases_sf"/>
</dbReference>
<dbReference type="CDD" id="cd02440">
    <property type="entry name" value="AdoMet_MTases"/>
    <property type="match status" value="1"/>
</dbReference>
<dbReference type="SUPFAM" id="SSF53756">
    <property type="entry name" value="UDP-Glycosyltransferase/glycogen phosphorylase"/>
    <property type="match status" value="1"/>
</dbReference>
<dbReference type="Pfam" id="PF00535">
    <property type="entry name" value="Glycos_transf_2"/>
    <property type="match status" value="1"/>
</dbReference>
<dbReference type="PANTHER" id="PTHR43179:SF7">
    <property type="entry name" value="RHAMNOSYLTRANSFERASE WBBL"/>
    <property type="match status" value="1"/>
</dbReference>
<dbReference type="STRING" id="1122214.Mame_01328"/>
<dbReference type="InterPro" id="IPR029044">
    <property type="entry name" value="Nucleotide-diphossugar_trans"/>
</dbReference>
<dbReference type="Pfam" id="PF08241">
    <property type="entry name" value="Methyltransf_11"/>
    <property type="match status" value="1"/>
</dbReference>
<dbReference type="InterPro" id="IPR013216">
    <property type="entry name" value="Methyltransf_11"/>
</dbReference>
<dbReference type="KEGG" id="mmed:Mame_01328"/>
<dbReference type="CDD" id="cd04186">
    <property type="entry name" value="GT_2_like_c"/>
    <property type="match status" value="1"/>
</dbReference>
<dbReference type="OrthoDB" id="9816424at2"/>
<dbReference type="InterPro" id="IPR001173">
    <property type="entry name" value="Glyco_trans_2-like"/>
</dbReference>
<dbReference type="Gene3D" id="3.40.50.2000">
    <property type="entry name" value="Glycogen Phosphorylase B"/>
    <property type="match status" value="1"/>
</dbReference>
<reference evidence="4 5" key="1">
    <citation type="submission" date="2017-03" db="EMBL/GenBank/DDBJ databases">
        <title>Foreign affairs: Plasmid Transfer between Roseobacters and Rhizobia.</title>
        <authorList>
            <person name="Bartling P."/>
            <person name="Bunk B."/>
            <person name="Overmann J."/>
            <person name="Brinkmann H."/>
            <person name="Petersen J."/>
        </authorList>
    </citation>
    <scope>NUCLEOTIDE SEQUENCE [LARGE SCALE GENOMIC DNA]</scope>
    <source>
        <strain evidence="4 5">MACL11</strain>
    </source>
</reference>
<dbReference type="Gene3D" id="3.90.550.10">
    <property type="entry name" value="Spore Coat Polysaccharide Biosynthesis Protein SpsA, Chain A"/>
    <property type="match status" value="1"/>
</dbReference>
<keyword evidence="5" id="KW-1185">Reference proteome</keyword>
<dbReference type="GO" id="GO:0032259">
    <property type="term" value="P:methylation"/>
    <property type="evidence" value="ECO:0007669"/>
    <property type="project" value="UniProtKB-KW"/>
</dbReference>
<organism evidence="4 5">
    <name type="scientific">Martelella mediterranea DSM 17316</name>
    <dbReference type="NCBI Taxonomy" id="1122214"/>
    <lineage>
        <taxon>Bacteria</taxon>
        <taxon>Pseudomonadati</taxon>
        <taxon>Pseudomonadota</taxon>
        <taxon>Alphaproteobacteria</taxon>
        <taxon>Hyphomicrobiales</taxon>
        <taxon>Aurantimonadaceae</taxon>
        <taxon>Martelella</taxon>
    </lineage>
</organism>
<dbReference type="SUPFAM" id="SSF53448">
    <property type="entry name" value="Nucleotide-diphospho-sugar transferases"/>
    <property type="match status" value="1"/>
</dbReference>
<evidence type="ECO:0000313" key="5">
    <source>
        <dbReference type="Proteomes" id="UP000191135"/>
    </source>
</evidence>
<proteinExistence type="predicted"/>
<dbReference type="Pfam" id="PF13692">
    <property type="entry name" value="Glyco_trans_1_4"/>
    <property type="match status" value="1"/>
</dbReference>
<dbReference type="GO" id="GO:0008757">
    <property type="term" value="F:S-adenosylmethionine-dependent methyltransferase activity"/>
    <property type="evidence" value="ECO:0007669"/>
    <property type="project" value="InterPro"/>
</dbReference>
<evidence type="ECO:0000256" key="1">
    <source>
        <dbReference type="SAM" id="Coils"/>
    </source>
</evidence>
<dbReference type="Pfam" id="PF05045">
    <property type="entry name" value="RgpF"/>
    <property type="match status" value="1"/>
</dbReference>
<dbReference type="RefSeq" id="WP_018065258.1">
    <property type="nucleotide sequence ID" value="NZ_AQWH01000011.1"/>
</dbReference>
<dbReference type="EMBL" id="CP020330">
    <property type="protein sequence ID" value="AQZ50695.1"/>
    <property type="molecule type" value="Genomic_DNA"/>
</dbReference>
<gene>
    <name evidence="4" type="ORF">Mame_01328</name>
</gene>
<name>A0A1U9YZ26_9HYPH</name>
<dbReference type="Gene3D" id="3.40.50.150">
    <property type="entry name" value="Vaccinia Virus protein VP39"/>
    <property type="match status" value="1"/>
</dbReference>
<evidence type="ECO:0000313" key="4">
    <source>
        <dbReference type="EMBL" id="AQZ50695.1"/>
    </source>
</evidence>
<evidence type="ECO:0000259" key="3">
    <source>
        <dbReference type="Pfam" id="PF08241"/>
    </source>
</evidence>
<sequence>MGELFQRPAAKTSLDWTGERFTPKVSGQVELEHLHRYFLARELCRGLDVLDIASGEGYGSALLAQVARSVVGVEVDEESVKHAKNNYHADNLEYRAGKAEDIPLEAESVDCVVSFETIEHFYDQEKFLAEIKRVLRPDGFALISSPNRDTYSGFGTPPNPHHVRELTQNEFQDLLSHRFQNVAFFGQRAVLGSVIVCDRGHDNQQLVSFDRRSEDRFEASTGLARSVYCVAAVSDAELPALPNSIYFDLAPVEDAIVNYPAASAELTAQKERNQGLEGTIHSLEQSKATIAAELAALKGDLAAQDESFAQEHSARLEVEGERKTLLETVERHRRELEAAQASAKLAEKQKEAAVAEVVDRAFAVVWARRKRSFRWRALLLHPLSKKKRKQYRDRRKLKLRSRLAGGASTSAVFQQADNARIESEKSRLRRAALIKHPFNRRKRRNYRKQHAVPSALAGLPSATTIVNRAVDTPSVGLPFVYREKLPVTGKRIAVFIHVYYVEDFDRIISFVSNIKWSFETFISTDSEEKKRKILNRVTYWNRGNARVDITPNIGRDIAPFFVNFRKDILKFDYVFHIHTKRSGHTPELADWLDRMMASTIGSPEIVDSILSAFEADETLGVLAPTYHPHNEPYVNWIDNFERSSELAAKMGVTLMQDMPCAFPAGSIYWARSAALAAILDIGLEFADFEPEAGQTDGTLAHAIERMPFLSAEVAGFGWNFVSPQARKDKSITTRDELVQALSEKRSFLLPPSERQGYGSQVQRAQFQKAHFKSKKTVELNTFLETDKRIELPSTEKPLVSIVVVLFNSAELTYPFLLSLRQAMTVPAEVIIVDNASTDRTRELLSRVDGAKIVLNDENEHFLRGSRRGAALAQGEFLLLVNNDTVLPSDCLEIATANFEDPGTGVVGAKIILPDGSLQEAGSVIWSDGTCVGYGRGQNPNSPAFQFRREVHYCSGAFMMLRRSLYLKLGGFDERYAPAYYEETDLCMKIRAAGYKVIYDPRITIEHYEFGSATVRQQAIDLQERNHKFFLAQHATALKNHPSHEIGPRAALDSLRKKRVLMIDDRVPYRNLGAGYPRARDLVKAVSALGWDVTFYPLYFPGLDVDEFWSDFGPDIEVAAELGEPGLSGFLRERAEEFDAVFVSRPGNMARVQEACGRAFLSRLKLIYDAEALFVEREKIRRALFENPFEEKDYRAAYEQEIGLMKGASAVVTVCEREKKLISSRVSAPIQVIGHMVDAKPSTASFEERSDLLFVGALDGTREASPNVDSLVWFVEEVMPLLDQKLGTDWKLNVAGRVQSEDLERIASERVRLLGMIPDLSHVYNENRVFIAPTRFAAGIPAKVHEAASFGLPVVATDLIASQVGFIPDSEILAASTAKDFADKCVSLYTGKEVWSHIREKALLAVACDCSKELFERNVASLFVPFEK</sequence>
<dbReference type="EC" id="2.1.1.-" evidence="4"/>
<dbReference type="CDD" id="cd03801">
    <property type="entry name" value="GT4_PimA-like"/>
    <property type="match status" value="1"/>
</dbReference>
<accession>A0A1U9YZ26</accession>
<evidence type="ECO:0000259" key="2">
    <source>
        <dbReference type="Pfam" id="PF00535"/>
    </source>
</evidence>
<dbReference type="InterPro" id="IPR007739">
    <property type="entry name" value="RgpF"/>
</dbReference>
<feature type="domain" description="Methyltransferase type 11" evidence="3">
    <location>
        <begin position="50"/>
        <end position="143"/>
    </location>
</feature>
<keyword evidence="4" id="KW-0489">Methyltransferase</keyword>